<dbReference type="InterPro" id="IPR012677">
    <property type="entry name" value="Nucleotide-bd_a/b_plait_sf"/>
</dbReference>
<organism evidence="2 3">
    <name type="scientific">Cichlidogyrus casuarinus</name>
    <dbReference type="NCBI Taxonomy" id="1844966"/>
    <lineage>
        <taxon>Eukaryota</taxon>
        <taxon>Metazoa</taxon>
        <taxon>Spiralia</taxon>
        <taxon>Lophotrochozoa</taxon>
        <taxon>Platyhelminthes</taxon>
        <taxon>Monogenea</taxon>
        <taxon>Monopisthocotylea</taxon>
        <taxon>Dactylogyridea</taxon>
        <taxon>Ancyrocephalidae</taxon>
        <taxon>Cichlidogyrus</taxon>
    </lineage>
</organism>
<dbReference type="InterPro" id="IPR000504">
    <property type="entry name" value="RRM_dom"/>
</dbReference>
<sequence>MITYHLAFSKDLTKADLTAVLEKFAGYKSLKYIYDRFDGTPKGYAFAKFEQLLSSRPTTIKGCEISWSIAKDVESAWQRRRSEARPRRWFRESTRDDVF</sequence>
<proteinExistence type="predicted"/>
<reference evidence="2 3" key="1">
    <citation type="submission" date="2024-11" db="EMBL/GenBank/DDBJ databases">
        <title>Adaptive evolution of stress response genes in parasites aligns with host niche diversity.</title>
        <authorList>
            <person name="Hahn C."/>
            <person name="Resl P."/>
        </authorList>
    </citation>
    <scope>NUCLEOTIDE SEQUENCE [LARGE SCALE GENOMIC DNA]</scope>
    <source>
        <strain evidence="2">EGGRZ-B1_66</strain>
        <tissue evidence="2">Body</tissue>
    </source>
</reference>
<comment type="caution">
    <text evidence="2">The sequence shown here is derived from an EMBL/GenBank/DDBJ whole genome shotgun (WGS) entry which is preliminary data.</text>
</comment>
<keyword evidence="3" id="KW-1185">Reference proteome</keyword>
<evidence type="ECO:0000259" key="1">
    <source>
        <dbReference type="Pfam" id="PF00076"/>
    </source>
</evidence>
<dbReference type="Gene3D" id="3.30.70.330">
    <property type="match status" value="1"/>
</dbReference>
<protein>
    <recommendedName>
        <fullName evidence="1">RRM domain-containing protein</fullName>
    </recommendedName>
</protein>
<name>A0ABD2Q8I4_9PLAT</name>
<dbReference type="Pfam" id="PF00076">
    <property type="entry name" value="RRM_1"/>
    <property type="match status" value="1"/>
</dbReference>
<gene>
    <name evidence="2" type="ORF">Ciccas_005478</name>
</gene>
<accession>A0ABD2Q8I4</accession>
<dbReference type="EMBL" id="JBJKFK010000645">
    <property type="protein sequence ID" value="KAL3315880.1"/>
    <property type="molecule type" value="Genomic_DNA"/>
</dbReference>
<dbReference type="CDD" id="cd00590">
    <property type="entry name" value="RRM_SF"/>
    <property type="match status" value="1"/>
</dbReference>
<evidence type="ECO:0000313" key="2">
    <source>
        <dbReference type="EMBL" id="KAL3315880.1"/>
    </source>
</evidence>
<dbReference type="AlphaFoldDB" id="A0ABD2Q8I4"/>
<dbReference type="Proteomes" id="UP001626550">
    <property type="component" value="Unassembled WGS sequence"/>
</dbReference>
<dbReference type="SUPFAM" id="SSF54928">
    <property type="entry name" value="RNA-binding domain, RBD"/>
    <property type="match status" value="1"/>
</dbReference>
<evidence type="ECO:0000313" key="3">
    <source>
        <dbReference type="Proteomes" id="UP001626550"/>
    </source>
</evidence>
<dbReference type="InterPro" id="IPR035979">
    <property type="entry name" value="RBD_domain_sf"/>
</dbReference>
<feature type="domain" description="RRM" evidence="1">
    <location>
        <begin position="9"/>
        <end position="51"/>
    </location>
</feature>